<dbReference type="Proteomes" id="UP001159363">
    <property type="component" value="Chromosome 14"/>
</dbReference>
<reference evidence="2 3" key="1">
    <citation type="submission" date="2023-02" db="EMBL/GenBank/DDBJ databases">
        <title>LHISI_Scaffold_Assembly.</title>
        <authorList>
            <person name="Stuart O.P."/>
            <person name="Cleave R."/>
            <person name="Magrath M.J.L."/>
            <person name="Mikheyev A.S."/>
        </authorList>
    </citation>
    <scope>NUCLEOTIDE SEQUENCE [LARGE SCALE GENOMIC DNA]</scope>
    <source>
        <strain evidence="2">Daus_M_001</strain>
        <tissue evidence="2">Leg muscle</tissue>
    </source>
</reference>
<comment type="caution">
    <text evidence="2">The sequence shown here is derived from an EMBL/GenBank/DDBJ whole genome shotgun (WGS) entry which is preliminary data.</text>
</comment>
<dbReference type="EMBL" id="JARBHB010000015">
    <property type="protein sequence ID" value="KAJ8867912.1"/>
    <property type="molecule type" value="Genomic_DNA"/>
</dbReference>
<name>A0ABQ9G8V3_9NEOP</name>
<keyword evidence="3" id="KW-1185">Reference proteome</keyword>
<protein>
    <submittedName>
        <fullName evidence="2">Uncharacterized protein</fullName>
    </submittedName>
</protein>
<feature type="region of interest" description="Disordered" evidence="1">
    <location>
        <begin position="137"/>
        <end position="165"/>
    </location>
</feature>
<proteinExistence type="predicted"/>
<feature type="region of interest" description="Disordered" evidence="1">
    <location>
        <begin position="59"/>
        <end position="78"/>
    </location>
</feature>
<organism evidence="2 3">
    <name type="scientific">Dryococelus australis</name>
    <dbReference type="NCBI Taxonomy" id="614101"/>
    <lineage>
        <taxon>Eukaryota</taxon>
        <taxon>Metazoa</taxon>
        <taxon>Ecdysozoa</taxon>
        <taxon>Arthropoda</taxon>
        <taxon>Hexapoda</taxon>
        <taxon>Insecta</taxon>
        <taxon>Pterygota</taxon>
        <taxon>Neoptera</taxon>
        <taxon>Polyneoptera</taxon>
        <taxon>Phasmatodea</taxon>
        <taxon>Verophasmatodea</taxon>
        <taxon>Anareolatae</taxon>
        <taxon>Phasmatidae</taxon>
        <taxon>Eurycanthinae</taxon>
        <taxon>Dryococelus</taxon>
    </lineage>
</organism>
<gene>
    <name evidence="2" type="ORF">PR048_031720</name>
</gene>
<feature type="compositionally biased region" description="Polar residues" evidence="1">
    <location>
        <begin position="63"/>
        <end position="78"/>
    </location>
</feature>
<evidence type="ECO:0000313" key="2">
    <source>
        <dbReference type="EMBL" id="KAJ8867912.1"/>
    </source>
</evidence>
<sequence>MDLIMRAKNDAQPTCTSTASSTTAFNISTYPQELTRLQLSVNPLYPQILCNQQRAHTPHEYASDTSASRATDPSYSWRTAGSPDNHHYLGGCTQHRCNFLLRSPEAHKYVAIIDATLTVSRDWLQLSVVQSAHTRQNAMDCPPSARRLEDNPRPRVSSKCSRGRGGTAAGALTSHIGGSPTWFDSRWVQSLVSVRGNRAGRCRWSAGFSRRSPVSHTLAIWHCRLIVSRDLFVKGRPYFSNLHFTRSSPECRLTLEWTGELFHEKEREKTGHYREVSGENVQIFAAERVMPEGEGKPQRGARNAGYPPAPLFTAENSPVNKGPGTSRDANWCVQTLRRAPLSNKNTARVKKKKFPAKLRVECMAIAQSGRDGNPSWESCRTIPLVGGFSRGSPVYPAPSFRRRSILTSIILIGSRNLAFCPPASLARSRRFFTPRVSPREVRTLTRAFFQSAEGERRTSRETLIAVARGGIPLLIATRFLLYNSNLNFTCSFARSHGTGRKRCRPSMRHRRNLERSVHKSVRIIWSKLLNFLKREGIEVVFMEESRTDEWIECTTYSAS</sequence>
<evidence type="ECO:0000256" key="1">
    <source>
        <dbReference type="SAM" id="MobiDB-lite"/>
    </source>
</evidence>
<evidence type="ECO:0000313" key="3">
    <source>
        <dbReference type="Proteomes" id="UP001159363"/>
    </source>
</evidence>
<accession>A0ABQ9G8V3</accession>